<feature type="domain" description="COQ9 C-terminal" evidence="1">
    <location>
        <begin position="119"/>
        <end position="174"/>
    </location>
</feature>
<dbReference type="Proteomes" id="UP001497453">
    <property type="component" value="Chromosome 9"/>
</dbReference>
<keyword evidence="3" id="KW-1185">Reference proteome</keyword>
<sequence length="228" mass="25223">MAGVRTRLLQLTLPLVRSHGFTRHALAQSVLALPAPHPEPLSDTAVSALFGEGDEARRTLIEAWLDEGRKQMRHAPSRSIKDVLAARLRYNESVVDLLPEAFATLVTPEGIPFVDPRPALSHAAKVADEACNVVNDQSVGPSWYARRTSIAAIYTAAELHQLTSPKTAEDFLSSLLESSTKVESAVLLRVVVSFKHSVPRNMCSEYCVLYMLIHKTRPRPRLDKIEHS</sequence>
<evidence type="ECO:0000313" key="2">
    <source>
        <dbReference type="EMBL" id="CAL1716997.1"/>
    </source>
</evidence>
<reference evidence="3" key="1">
    <citation type="submission" date="2024-04" db="EMBL/GenBank/DDBJ databases">
        <authorList>
            <person name="Shaw F."/>
            <person name="Minotto A."/>
        </authorList>
    </citation>
    <scope>NUCLEOTIDE SEQUENCE [LARGE SCALE GENOMIC DNA]</scope>
</reference>
<accession>A0ABP1ECS9</accession>
<evidence type="ECO:0000313" key="3">
    <source>
        <dbReference type="Proteomes" id="UP001497453"/>
    </source>
</evidence>
<evidence type="ECO:0000259" key="1">
    <source>
        <dbReference type="Pfam" id="PF08511"/>
    </source>
</evidence>
<dbReference type="InterPro" id="IPR013718">
    <property type="entry name" value="COQ9_C"/>
</dbReference>
<proteinExistence type="predicted"/>
<dbReference type="Pfam" id="PF08511">
    <property type="entry name" value="COQ9"/>
    <property type="match status" value="1"/>
</dbReference>
<gene>
    <name evidence="2" type="ORF">GFSPODELE1_LOCUS11004</name>
</gene>
<organism evidence="2 3">
    <name type="scientific">Somion occarium</name>
    <dbReference type="NCBI Taxonomy" id="3059160"/>
    <lineage>
        <taxon>Eukaryota</taxon>
        <taxon>Fungi</taxon>
        <taxon>Dikarya</taxon>
        <taxon>Basidiomycota</taxon>
        <taxon>Agaricomycotina</taxon>
        <taxon>Agaricomycetes</taxon>
        <taxon>Polyporales</taxon>
        <taxon>Cerrenaceae</taxon>
        <taxon>Somion</taxon>
    </lineage>
</organism>
<protein>
    <recommendedName>
        <fullName evidence="1">COQ9 C-terminal domain-containing protein</fullName>
    </recommendedName>
</protein>
<dbReference type="EMBL" id="OZ037952">
    <property type="protein sequence ID" value="CAL1716997.1"/>
    <property type="molecule type" value="Genomic_DNA"/>
</dbReference>
<name>A0ABP1ECS9_9APHY</name>